<keyword evidence="7" id="KW-1185">Reference proteome</keyword>
<dbReference type="STRING" id="1210089.GCA_001613165_01908"/>
<sequence length="488" mass="51992">MVWQGNYTKLFIGGRWTDPTATEKIQVISPYTEQVVAEVPLSSTTDVDRAVSAARHAFDHGPWPQLPLSERMEVMSRVSAGLGERQEEIAQLITAEMGSPITLSRGAQSLGAKMLLDAFLELAPRYEWSTIRRSSSGTGLVTREPIGVVAAVIPWNVPLQITMLKLSPALLAGCTVILKTAPEAPLNAYLFAEILQAAGLPDGVVNILPADRGVSEHLVTHPDLDKVSFTGSTAAGRRVAELCGRDLRRVTLELGGKSAAVILDDADLDLAIGQIRKLSMRNNGQACSNKTRIVVARSREAELLDRLTAMVESMPVGDPADPATEVGPVVSARQRAMIEGYIEIGRSEGAKVTVGGGRPSGLDHGWFVEPTVFAGVEPNMRIAQEEIFGPVLSVLSFRDEDEAVAIANNSEFGLNGSVFAADPAHALAVARRIRTGTVELNGNVVGFHSPIGGFKSSGIGREAGLEGFDGYVEPKSYGLPPELADSLS</sequence>
<dbReference type="FunFam" id="3.40.309.10:FF:000012">
    <property type="entry name" value="Betaine aldehyde dehydrogenase"/>
    <property type="match status" value="1"/>
</dbReference>
<dbReference type="EMBL" id="QQAZ01000001">
    <property type="protein sequence ID" value="RDI55969.1"/>
    <property type="molecule type" value="Genomic_DNA"/>
</dbReference>
<gene>
    <name evidence="6" type="ORF">DFR68_101806</name>
</gene>
<evidence type="ECO:0000313" key="7">
    <source>
        <dbReference type="Proteomes" id="UP000255355"/>
    </source>
</evidence>
<evidence type="ECO:0000256" key="3">
    <source>
        <dbReference type="PROSITE-ProRule" id="PRU10007"/>
    </source>
</evidence>
<feature type="active site" evidence="3">
    <location>
        <position position="253"/>
    </location>
</feature>
<reference evidence="6 7" key="1">
    <citation type="submission" date="2018-07" db="EMBL/GenBank/DDBJ databases">
        <title>Genomic Encyclopedia of Type Strains, Phase IV (KMG-IV): sequencing the most valuable type-strain genomes for metagenomic binning, comparative biology and taxonomic classification.</title>
        <authorList>
            <person name="Goeker M."/>
        </authorList>
    </citation>
    <scope>NUCLEOTIDE SEQUENCE [LARGE SCALE GENOMIC DNA]</scope>
    <source>
        <strain evidence="6 7">DSM 44952</strain>
    </source>
</reference>
<dbReference type="FunFam" id="3.40.605.10:FF:000007">
    <property type="entry name" value="NAD/NADP-dependent betaine aldehyde dehydrogenase"/>
    <property type="match status" value="1"/>
</dbReference>
<dbReference type="AlphaFoldDB" id="A0A370HKC0"/>
<dbReference type="RefSeq" id="WP_068016642.1">
    <property type="nucleotide sequence ID" value="NZ_QQAZ01000001.1"/>
</dbReference>
<dbReference type="CDD" id="cd07139">
    <property type="entry name" value="ALDH_AldA-Rv0768"/>
    <property type="match status" value="1"/>
</dbReference>
<proteinExistence type="inferred from homology"/>
<dbReference type="InterPro" id="IPR015590">
    <property type="entry name" value="Aldehyde_DH_dom"/>
</dbReference>
<dbReference type="Gene3D" id="3.40.605.10">
    <property type="entry name" value="Aldehyde Dehydrogenase, Chain A, domain 1"/>
    <property type="match status" value="1"/>
</dbReference>
<dbReference type="InterPro" id="IPR016162">
    <property type="entry name" value="Ald_DH_N"/>
</dbReference>
<protein>
    <submittedName>
        <fullName evidence="6">Acyl-CoA reductase-like NAD-dependent aldehyde dehydrogenase</fullName>
    </submittedName>
</protein>
<dbReference type="Pfam" id="PF00171">
    <property type="entry name" value="Aldedh"/>
    <property type="match status" value="1"/>
</dbReference>
<feature type="domain" description="Aldehyde dehydrogenase" evidence="5">
    <location>
        <begin position="16"/>
        <end position="476"/>
    </location>
</feature>
<evidence type="ECO:0000313" key="6">
    <source>
        <dbReference type="EMBL" id="RDI55969.1"/>
    </source>
</evidence>
<organism evidence="6 7">
    <name type="scientific">Nocardia mexicana</name>
    <dbReference type="NCBI Taxonomy" id="279262"/>
    <lineage>
        <taxon>Bacteria</taxon>
        <taxon>Bacillati</taxon>
        <taxon>Actinomycetota</taxon>
        <taxon>Actinomycetes</taxon>
        <taxon>Mycobacteriales</taxon>
        <taxon>Nocardiaceae</taxon>
        <taxon>Nocardia</taxon>
    </lineage>
</organism>
<name>A0A370HKC0_9NOCA</name>
<dbReference type="Proteomes" id="UP000255355">
    <property type="component" value="Unassembled WGS sequence"/>
</dbReference>
<dbReference type="PANTHER" id="PTHR42804:SF1">
    <property type="entry name" value="ALDEHYDE DEHYDROGENASE-RELATED"/>
    <property type="match status" value="1"/>
</dbReference>
<comment type="caution">
    <text evidence="6">The sequence shown here is derived from an EMBL/GenBank/DDBJ whole genome shotgun (WGS) entry which is preliminary data.</text>
</comment>
<dbReference type="Gene3D" id="3.40.309.10">
    <property type="entry name" value="Aldehyde Dehydrogenase, Chain A, domain 2"/>
    <property type="match status" value="1"/>
</dbReference>
<dbReference type="InterPro" id="IPR029510">
    <property type="entry name" value="Ald_DH_CS_GLU"/>
</dbReference>
<keyword evidence="2 4" id="KW-0560">Oxidoreductase</keyword>
<dbReference type="InterPro" id="IPR016161">
    <property type="entry name" value="Ald_DH/histidinol_DH"/>
</dbReference>
<evidence type="ECO:0000259" key="5">
    <source>
        <dbReference type="Pfam" id="PF00171"/>
    </source>
</evidence>
<dbReference type="PANTHER" id="PTHR42804">
    <property type="entry name" value="ALDEHYDE DEHYDROGENASE"/>
    <property type="match status" value="1"/>
</dbReference>
<evidence type="ECO:0000256" key="2">
    <source>
        <dbReference type="ARBA" id="ARBA00023002"/>
    </source>
</evidence>
<dbReference type="OrthoDB" id="6882680at2"/>
<accession>A0A370HKC0</accession>
<dbReference type="PROSITE" id="PS00687">
    <property type="entry name" value="ALDEHYDE_DEHYDR_GLU"/>
    <property type="match status" value="1"/>
</dbReference>
<dbReference type="InterPro" id="IPR016163">
    <property type="entry name" value="Ald_DH_C"/>
</dbReference>
<dbReference type="GO" id="GO:0016620">
    <property type="term" value="F:oxidoreductase activity, acting on the aldehyde or oxo group of donors, NAD or NADP as acceptor"/>
    <property type="evidence" value="ECO:0007669"/>
    <property type="project" value="InterPro"/>
</dbReference>
<evidence type="ECO:0000256" key="4">
    <source>
        <dbReference type="RuleBase" id="RU003345"/>
    </source>
</evidence>
<dbReference type="SUPFAM" id="SSF53720">
    <property type="entry name" value="ALDH-like"/>
    <property type="match status" value="1"/>
</dbReference>
<comment type="similarity">
    <text evidence="1 4">Belongs to the aldehyde dehydrogenase family.</text>
</comment>
<evidence type="ECO:0000256" key="1">
    <source>
        <dbReference type="ARBA" id="ARBA00009986"/>
    </source>
</evidence>